<organism evidence="1 2">
    <name type="scientific">Zestomonas insulae</name>
    <dbReference type="NCBI Taxonomy" id="2809017"/>
    <lineage>
        <taxon>Bacteria</taxon>
        <taxon>Pseudomonadati</taxon>
        <taxon>Pseudomonadota</taxon>
        <taxon>Gammaproteobacteria</taxon>
        <taxon>Pseudomonadales</taxon>
        <taxon>Pseudomonadaceae</taxon>
        <taxon>Zestomonas</taxon>
    </lineage>
</organism>
<dbReference type="Proteomes" id="UP000717995">
    <property type="component" value="Unassembled WGS sequence"/>
</dbReference>
<reference evidence="1 2" key="1">
    <citation type="submission" date="2021-02" db="EMBL/GenBank/DDBJ databases">
        <authorList>
            <person name="Lee D.-H."/>
        </authorList>
    </citation>
    <scope>NUCLEOTIDE SEQUENCE [LARGE SCALE GENOMIC DNA]</scope>
    <source>
        <strain evidence="1 2">UL073</strain>
    </source>
</reference>
<gene>
    <name evidence="1" type="ORF">JQX08_01330</name>
</gene>
<accession>A0ABS2IAP0</accession>
<dbReference type="EMBL" id="JAFEUP010000001">
    <property type="protein sequence ID" value="MBM7059339.1"/>
    <property type="molecule type" value="Genomic_DNA"/>
</dbReference>
<evidence type="ECO:0000313" key="2">
    <source>
        <dbReference type="Proteomes" id="UP000717995"/>
    </source>
</evidence>
<comment type="caution">
    <text evidence="1">The sequence shown here is derived from an EMBL/GenBank/DDBJ whole genome shotgun (WGS) entry which is preliminary data.</text>
</comment>
<keyword evidence="2" id="KW-1185">Reference proteome</keyword>
<protein>
    <submittedName>
        <fullName evidence="1">Uncharacterized protein</fullName>
    </submittedName>
</protein>
<name>A0ABS2IAP0_9GAMM</name>
<evidence type="ECO:0000313" key="1">
    <source>
        <dbReference type="EMBL" id="MBM7059339.1"/>
    </source>
</evidence>
<dbReference type="RefSeq" id="WP_204914161.1">
    <property type="nucleotide sequence ID" value="NZ_JAFEUP010000001.1"/>
</dbReference>
<sequence>MHKEYEAALSRKFSKILFDGTERAGLNFGFECGNGWYGLIGGTLLFIDRHAEEHELNVRIRQVKEKFGELRIYCRGGDLEVEIAIAISGLVSSIACERCGCRGVLKELIGWLKVSCDNNCDAIFLDIAEVESYQLSYSVALMAVISYFGSGAIDWLQKENPALNNRPAYELLVDRRGCDEIVVYIGNSNYGV</sequence>
<proteinExistence type="predicted"/>